<dbReference type="InParanoid" id="A0A0V0QUN0"/>
<feature type="transmembrane region" description="Helical" evidence="1">
    <location>
        <begin position="6"/>
        <end position="27"/>
    </location>
</feature>
<evidence type="ECO:0000256" key="1">
    <source>
        <dbReference type="SAM" id="Phobius"/>
    </source>
</evidence>
<protein>
    <submittedName>
        <fullName evidence="2">Uncharacterized protein</fullName>
    </submittedName>
</protein>
<keyword evidence="1" id="KW-0812">Transmembrane</keyword>
<name>A0A0V0QUN0_PSEPJ</name>
<accession>A0A0V0QUN0</accession>
<dbReference type="Proteomes" id="UP000054937">
    <property type="component" value="Unassembled WGS sequence"/>
</dbReference>
<keyword evidence="1" id="KW-1133">Transmembrane helix</keyword>
<keyword evidence="1" id="KW-0472">Membrane</keyword>
<comment type="caution">
    <text evidence="2">The sequence shown here is derived from an EMBL/GenBank/DDBJ whole genome shotgun (WGS) entry which is preliminary data.</text>
</comment>
<evidence type="ECO:0000313" key="3">
    <source>
        <dbReference type="Proteomes" id="UP000054937"/>
    </source>
</evidence>
<dbReference type="EMBL" id="LDAU01000102">
    <property type="protein sequence ID" value="KRX06060.1"/>
    <property type="molecule type" value="Genomic_DNA"/>
</dbReference>
<organism evidence="2 3">
    <name type="scientific">Pseudocohnilembus persalinus</name>
    <name type="common">Ciliate</name>
    <dbReference type="NCBI Taxonomy" id="266149"/>
    <lineage>
        <taxon>Eukaryota</taxon>
        <taxon>Sar</taxon>
        <taxon>Alveolata</taxon>
        <taxon>Ciliophora</taxon>
        <taxon>Intramacronucleata</taxon>
        <taxon>Oligohymenophorea</taxon>
        <taxon>Scuticociliatia</taxon>
        <taxon>Philasterida</taxon>
        <taxon>Pseudocohnilembidae</taxon>
        <taxon>Pseudocohnilembus</taxon>
    </lineage>
</organism>
<evidence type="ECO:0000313" key="2">
    <source>
        <dbReference type="EMBL" id="KRX06060.1"/>
    </source>
</evidence>
<gene>
    <name evidence="2" type="ORF">PPERSA_01138</name>
</gene>
<reference evidence="2 3" key="1">
    <citation type="journal article" date="2015" name="Sci. Rep.">
        <title>Genome of the facultative scuticociliatosis pathogen Pseudocohnilembus persalinus provides insight into its virulence through horizontal gene transfer.</title>
        <authorList>
            <person name="Xiong J."/>
            <person name="Wang G."/>
            <person name="Cheng J."/>
            <person name="Tian M."/>
            <person name="Pan X."/>
            <person name="Warren A."/>
            <person name="Jiang C."/>
            <person name="Yuan D."/>
            <person name="Miao W."/>
        </authorList>
    </citation>
    <scope>NUCLEOTIDE SEQUENCE [LARGE SCALE GENOMIC DNA]</scope>
    <source>
        <strain evidence="2">36N120E</strain>
    </source>
</reference>
<dbReference type="AlphaFoldDB" id="A0A0V0QUN0"/>
<sequence length="132" mass="15552">MQDGISLFLLSDGVYYLLFTIFFFVSINSRPPLIPGKINFKNMIQFEKINALNTQNINDNMTHNPNASPINNNQLYNKKYNNCTSFVQFMRRLQNNKEFKQYCKKKQNGFFILTRILTSNCNRLVAAYMEKK</sequence>
<keyword evidence="3" id="KW-1185">Reference proteome</keyword>
<proteinExistence type="predicted"/>